<dbReference type="GeneID" id="37060808"/>
<evidence type="ECO:0000313" key="4">
    <source>
        <dbReference type="Proteomes" id="UP000247233"/>
    </source>
</evidence>
<evidence type="ECO:0000256" key="2">
    <source>
        <dbReference type="SAM" id="Phobius"/>
    </source>
</evidence>
<dbReference type="VEuPathDB" id="FungiDB:BO70DRAFT_198767"/>
<protein>
    <submittedName>
        <fullName evidence="3">Uncharacterized protein</fullName>
    </submittedName>
</protein>
<dbReference type="AlphaFoldDB" id="A0A317WMX2"/>
<reference evidence="3 4" key="1">
    <citation type="submission" date="2016-12" db="EMBL/GenBank/DDBJ databases">
        <title>The genomes of Aspergillus section Nigri reveals drivers in fungal speciation.</title>
        <authorList>
            <consortium name="DOE Joint Genome Institute"/>
            <person name="Vesth T.C."/>
            <person name="Nybo J."/>
            <person name="Theobald S."/>
            <person name="Brandl J."/>
            <person name="Frisvad J.C."/>
            <person name="Nielsen K.F."/>
            <person name="Lyhne E.K."/>
            <person name="Kogle M.E."/>
            <person name="Kuo A."/>
            <person name="Riley R."/>
            <person name="Clum A."/>
            <person name="Nolan M."/>
            <person name="Lipzen A."/>
            <person name="Salamov A."/>
            <person name="Henrissat B."/>
            <person name="Wiebenga A."/>
            <person name="De Vries R.P."/>
            <person name="Grigoriev I.V."/>
            <person name="Mortensen U.H."/>
            <person name="Andersen M.R."/>
            <person name="Baker S.E."/>
        </authorList>
    </citation>
    <scope>NUCLEOTIDE SEQUENCE [LARGE SCALE GENOMIC DNA]</scope>
    <source>
        <strain evidence="3 4">CBS 117.55</strain>
    </source>
</reference>
<organism evidence="3 4">
    <name type="scientific">Aspergillus heteromorphus CBS 117.55</name>
    <dbReference type="NCBI Taxonomy" id="1448321"/>
    <lineage>
        <taxon>Eukaryota</taxon>
        <taxon>Fungi</taxon>
        <taxon>Dikarya</taxon>
        <taxon>Ascomycota</taxon>
        <taxon>Pezizomycotina</taxon>
        <taxon>Eurotiomycetes</taxon>
        <taxon>Eurotiomycetidae</taxon>
        <taxon>Eurotiales</taxon>
        <taxon>Aspergillaceae</taxon>
        <taxon>Aspergillus</taxon>
        <taxon>Aspergillus subgen. Circumdati</taxon>
    </lineage>
</organism>
<accession>A0A317WMX2</accession>
<dbReference type="Proteomes" id="UP000247233">
    <property type="component" value="Unassembled WGS sequence"/>
</dbReference>
<comment type="caution">
    <text evidence="3">The sequence shown here is derived from an EMBL/GenBank/DDBJ whole genome shotgun (WGS) entry which is preliminary data.</text>
</comment>
<dbReference type="EMBL" id="MSFL01000006">
    <property type="protein sequence ID" value="PWY87633.1"/>
    <property type="molecule type" value="Genomic_DNA"/>
</dbReference>
<keyword evidence="4" id="KW-1185">Reference proteome</keyword>
<keyword evidence="2" id="KW-1133">Transmembrane helix</keyword>
<feature type="region of interest" description="Disordered" evidence="1">
    <location>
        <begin position="1"/>
        <end position="33"/>
    </location>
</feature>
<evidence type="ECO:0000256" key="1">
    <source>
        <dbReference type="SAM" id="MobiDB-lite"/>
    </source>
</evidence>
<sequence>MIAARALAGSLDASPKAQRRSDRPTGCPGQPRRPHSVYTLPPRISSRLVTAQADLLGPCSGGMLTLVVRCRALEDFKFPVYPPEVGSGVCCCCRCVSFSLLFPSLLLCSALLCCAVLCCAVLFSCYMLDFVALHSCCSSMSSVPSSCMSLLPPCFA</sequence>
<feature type="transmembrane region" description="Helical" evidence="2">
    <location>
        <begin position="100"/>
        <end position="123"/>
    </location>
</feature>
<proteinExistence type="predicted"/>
<keyword evidence="2" id="KW-0812">Transmembrane</keyword>
<name>A0A317WMX2_9EURO</name>
<evidence type="ECO:0000313" key="3">
    <source>
        <dbReference type="EMBL" id="PWY87633.1"/>
    </source>
</evidence>
<dbReference type="RefSeq" id="XP_025401516.1">
    <property type="nucleotide sequence ID" value="XM_025538571.1"/>
</dbReference>
<keyword evidence="2" id="KW-0472">Membrane</keyword>
<gene>
    <name evidence="3" type="ORF">BO70DRAFT_198767</name>
</gene>